<reference evidence="2" key="1">
    <citation type="submission" date="2022-11" db="UniProtKB">
        <authorList>
            <consortium name="WormBaseParasite"/>
        </authorList>
    </citation>
    <scope>IDENTIFICATION</scope>
</reference>
<dbReference type="WBParaSite" id="nRc.2.0.1.t08511-RA">
    <property type="protein sequence ID" value="nRc.2.0.1.t08511-RA"/>
    <property type="gene ID" value="nRc.2.0.1.g08511"/>
</dbReference>
<sequence length="28" mass="3275">MSKLKRLKLNPLINLFKQTLPQLLIPTI</sequence>
<accession>A0A915I441</accession>
<evidence type="ECO:0000313" key="1">
    <source>
        <dbReference type="Proteomes" id="UP000887565"/>
    </source>
</evidence>
<dbReference type="AlphaFoldDB" id="A0A915I441"/>
<protein>
    <submittedName>
        <fullName evidence="2">Uncharacterized protein</fullName>
    </submittedName>
</protein>
<proteinExistence type="predicted"/>
<name>A0A915I441_ROMCU</name>
<dbReference type="Proteomes" id="UP000887565">
    <property type="component" value="Unplaced"/>
</dbReference>
<evidence type="ECO:0000313" key="2">
    <source>
        <dbReference type="WBParaSite" id="nRc.2.0.1.t08511-RA"/>
    </source>
</evidence>
<organism evidence="1 2">
    <name type="scientific">Romanomermis culicivorax</name>
    <name type="common">Nematode worm</name>
    <dbReference type="NCBI Taxonomy" id="13658"/>
    <lineage>
        <taxon>Eukaryota</taxon>
        <taxon>Metazoa</taxon>
        <taxon>Ecdysozoa</taxon>
        <taxon>Nematoda</taxon>
        <taxon>Enoplea</taxon>
        <taxon>Dorylaimia</taxon>
        <taxon>Mermithida</taxon>
        <taxon>Mermithoidea</taxon>
        <taxon>Mermithidae</taxon>
        <taxon>Romanomermis</taxon>
    </lineage>
</organism>
<keyword evidence="1" id="KW-1185">Reference proteome</keyword>